<evidence type="ECO:0000256" key="4">
    <source>
        <dbReference type="ARBA" id="ARBA00023239"/>
    </source>
</evidence>
<keyword evidence="12" id="KW-1185">Reference proteome</keyword>
<dbReference type="EC" id="4.2.1.75" evidence="3 9"/>
<protein>
    <recommendedName>
        <fullName evidence="7 9">Uroporphyrinogen-III synthase</fullName>
        <ecNumber evidence="3 9">4.2.1.75</ecNumber>
    </recommendedName>
</protein>
<dbReference type="PANTHER" id="PTHR38042">
    <property type="entry name" value="UROPORPHYRINOGEN-III SYNTHASE, CHLOROPLASTIC"/>
    <property type="match status" value="1"/>
</dbReference>
<dbReference type="GO" id="GO:0004852">
    <property type="term" value="F:uroporphyrinogen-III synthase activity"/>
    <property type="evidence" value="ECO:0007669"/>
    <property type="project" value="UniProtKB-EC"/>
</dbReference>
<evidence type="ECO:0000313" key="12">
    <source>
        <dbReference type="Proteomes" id="UP001379945"/>
    </source>
</evidence>
<dbReference type="RefSeq" id="WP_341397361.1">
    <property type="nucleotide sequence ID" value="NZ_JBBUTI010000001.1"/>
</dbReference>
<keyword evidence="4 9" id="KW-0456">Lyase</keyword>
<name>A0ABU9C452_9BURK</name>
<evidence type="ECO:0000256" key="8">
    <source>
        <dbReference type="ARBA" id="ARBA00048617"/>
    </source>
</evidence>
<dbReference type="InterPro" id="IPR039793">
    <property type="entry name" value="UROS/Hem4"/>
</dbReference>
<comment type="caution">
    <text evidence="11">The sequence shown here is derived from an EMBL/GenBank/DDBJ whole genome shotgun (WGS) entry which is preliminary data.</text>
</comment>
<evidence type="ECO:0000256" key="5">
    <source>
        <dbReference type="ARBA" id="ARBA00023244"/>
    </source>
</evidence>
<dbReference type="Proteomes" id="UP001379945">
    <property type="component" value="Unassembled WGS sequence"/>
</dbReference>
<dbReference type="InterPro" id="IPR036108">
    <property type="entry name" value="4pyrrol_syn_uPrphyn_synt_sf"/>
</dbReference>
<proteinExistence type="inferred from homology"/>
<comment type="similarity">
    <text evidence="2 9">Belongs to the uroporphyrinogen-III synthase family.</text>
</comment>
<dbReference type="InterPro" id="IPR003754">
    <property type="entry name" value="4pyrrol_synth_uPrphyn_synth"/>
</dbReference>
<comment type="function">
    <text evidence="6 9">Catalyzes cyclization of the linear tetrapyrrole, hydroxymethylbilane, to the macrocyclic uroporphyrinogen III.</text>
</comment>
<sequence length="294" mass="30551">MSEPTDIEARQEGGRRVLLAIVTRPEPQASAWVSKLRARGVQAVACPLLVIGPAPDPAAVRGVMTALCAPDSVMFVSPNAAAQFFACRPSHWRWPEGVQALATGPGTVAALLEAGVPEALIVAPPVASAQFDSETLWAQVCQQPWAGRRLWVVRGEGGRDWFSTTARAAGADVQWVQAYARSSPAASDAVLQRLQGLHAMGPQAVWLLSSSEAVDHLEALLPGVSWAAGVAVASHPRIAERAHALGMGCVLDVRPTVDAVVDAVTALQATAPDTSALRHQCGAAAAPDLPVGGA</sequence>
<evidence type="ECO:0000256" key="7">
    <source>
        <dbReference type="ARBA" id="ARBA00040167"/>
    </source>
</evidence>
<dbReference type="PANTHER" id="PTHR38042:SF1">
    <property type="entry name" value="UROPORPHYRINOGEN-III SYNTHASE, CHLOROPLASTIC"/>
    <property type="match status" value="1"/>
</dbReference>
<dbReference type="SUPFAM" id="SSF69618">
    <property type="entry name" value="HemD-like"/>
    <property type="match status" value="1"/>
</dbReference>
<dbReference type="Pfam" id="PF02602">
    <property type="entry name" value="HEM4"/>
    <property type="match status" value="1"/>
</dbReference>
<evidence type="ECO:0000256" key="6">
    <source>
        <dbReference type="ARBA" id="ARBA00037589"/>
    </source>
</evidence>
<reference evidence="11 12" key="1">
    <citation type="submission" date="2024-04" db="EMBL/GenBank/DDBJ databases">
        <title>Novel species of the genus Ideonella isolated from streams.</title>
        <authorList>
            <person name="Lu H."/>
        </authorList>
    </citation>
    <scope>NUCLEOTIDE SEQUENCE [LARGE SCALE GENOMIC DNA]</scope>
    <source>
        <strain evidence="11 12">LYT19W</strain>
    </source>
</reference>
<evidence type="ECO:0000259" key="10">
    <source>
        <dbReference type="Pfam" id="PF02602"/>
    </source>
</evidence>
<evidence type="ECO:0000256" key="2">
    <source>
        <dbReference type="ARBA" id="ARBA00008133"/>
    </source>
</evidence>
<gene>
    <name evidence="11" type="ORF">AACH00_02510</name>
</gene>
<organism evidence="11 12">
    <name type="scientific">Ideonella margarita</name>
    <dbReference type="NCBI Taxonomy" id="2984191"/>
    <lineage>
        <taxon>Bacteria</taxon>
        <taxon>Pseudomonadati</taxon>
        <taxon>Pseudomonadota</taxon>
        <taxon>Betaproteobacteria</taxon>
        <taxon>Burkholderiales</taxon>
        <taxon>Sphaerotilaceae</taxon>
        <taxon>Ideonella</taxon>
    </lineage>
</organism>
<feature type="domain" description="Tetrapyrrole biosynthesis uroporphyrinogen III synthase" evidence="10">
    <location>
        <begin position="31"/>
        <end position="261"/>
    </location>
</feature>
<evidence type="ECO:0000256" key="9">
    <source>
        <dbReference type="RuleBase" id="RU366031"/>
    </source>
</evidence>
<accession>A0ABU9C452</accession>
<comment type="pathway">
    <text evidence="1 9">Porphyrin-containing compound metabolism; protoporphyrin-IX biosynthesis; coproporphyrinogen-III from 5-aminolevulinate: step 3/4.</text>
</comment>
<keyword evidence="5 9" id="KW-0627">Porphyrin biosynthesis</keyword>
<dbReference type="EMBL" id="JBBUTI010000001">
    <property type="protein sequence ID" value="MEK8045217.1"/>
    <property type="molecule type" value="Genomic_DNA"/>
</dbReference>
<evidence type="ECO:0000256" key="3">
    <source>
        <dbReference type="ARBA" id="ARBA00013109"/>
    </source>
</evidence>
<comment type="catalytic activity">
    <reaction evidence="8 9">
        <text>hydroxymethylbilane = uroporphyrinogen III + H2O</text>
        <dbReference type="Rhea" id="RHEA:18965"/>
        <dbReference type="ChEBI" id="CHEBI:15377"/>
        <dbReference type="ChEBI" id="CHEBI:57308"/>
        <dbReference type="ChEBI" id="CHEBI:57845"/>
        <dbReference type="EC" id="4.2.1.75"/>
    </reaction>
</comment>
<dbReference type="Gene3D" id="3.40.50.10090">
    <property type="match status" value="2"/>
</dbReference>
<dbReference type="CDD" id="cd06578">
    <property type="entry name" value="HemD"/>
    <property type="match status" value="1"/>
</dbReference>
<evidence type="ECO:0000313" key="11">
    <source>
        <dbReference type="EMBL" id="MEK8045217.1"/>
    </source>
</evidence>
<evidence type="ECO:0000256" key="1">
    <source>
        <dbReference type="ARBA" id="ARBA00004772"/>
    </source>
</evidence>